<evidence type="ECO:0000313" key="2">
    <source>
        <dbReference type="Proteomes" id="UP000785679"/>
    </source>
</evidence>
<dbReference type="AlphaFoldDB" id="A0A8J8NGA5"/>
<dbReference type="EMBL" id="RRYP01016969">
    <property type="protein sequence ID" value="TNV74457.1"/>
    <property type="molecule type" value="Genomic_DNA"/>
</dbReference>
<organism evidence="1 2">
    <name type="scientific">Halteria grandinella</name>
    <dbReference type="NCBI Taxonomy" id="5974"/>
    <lineage>
        <taxon>Eukaryota</taxon>
        <taxon>Sar</taxon>
        <taxon>Alveolata</taxon>
        <taxon>Ciliophora</taxon>
        <taxon>Intramacronucleata</taxon>
        <taxon>Spirotrichea</taxon>
        <taxon>Stichotrichia</taxon>
        <taxon>Sporadotrichida</taxon>
        <taxon>Halteriidae</taxon>
        <taxon>Halteria</taxon>
    </lineage>
</organism>
<name>A0A8J8NGA5_HALGN</name>
<gene>
    <name evidence="1" type="ORF">FGO68_gene13211</name>
</gene>
<dbReference type="Proteomes" id="UP000785679">
    <property type="component" value="Unassembled WGS sequence"/>
</dbReference>
<reference evidence="1" key="1">
    <citation type="submission" date="2019-06" db="EMBL/GenBank/DDBJ databases">
        <authorList>
            <person name="Zheng W."/>
        </authorList>
    </citation>
    <scope>NUCLEOTIDE SEQUENCE</scope>
    <source>
        <strain evidence="1">QDHG01</strain>
    </source>
</reference>
<proteinExistence type="predicted"/>
<evidence type="ECO:0000313" key="1">
    <source>
        <dbReference type="EMBL" id="TNV74457.1"/>
    </source>
</evidence>
<comment type="caution">
    <text evidence="1">The sequence shown here is derived from an EMBL/GenBank/DDBJ whole genome shotgun (WGS) entry which is preliminary data.</text>
</comment>
<protein>
    <submittedName>
        <fullName evidence="1">Uncharacterized protein</fullName>
    </submittedName>
</protein>
<accession>A0A8J8NGA5</accession>
<keyword evidence="2" id="KW-1185">Reference proteome</keyword>
<sequence length="84" mass="9957">MVSFHQKCPNKPRSNDYNLKTCWLIMIILGNLKSNKFDLINLRFCDREISLHSFSSQKINTLTENAKKMDRFQHYISCGEIIFK</sequence>